<dbReference type="RefSeq" id="WP_158510790.1">
    <property type="nucleotide sequence ID" value="NZ_BAAABQ010000007.1"/>
</dbReference>
<keyword evidence="1" id="KW-0812">Transmembrane</keyword>
<gene>
    <name evidence="2" type="ORF">BC739_001482</name>
</gene>
<sequence>MLTQSVLHLSALTEHVVAANFLEVVRNAILIFLLVVFLIGGIIGFFIGRAFGRRRP</sequence>
<accession>A0ABR6BBU6</accession>
<evidence type="ECO:0000313" key="3">
    <source>
        <dbReference type="Proteomes" id="UP000517916"/>
    </source>
</evidence>
<keyword evidence="1" id="KW-0472">Membrane</keyword>
<dbReference type="Proteomes" id="UP000517916">
    <property type="component" value="Unassembled WGS sequence"/>
</dbReference>
<protein>
    <submittedName>
        <fullName evidence="2">CDP-diglyceride synthetase</fullName>
    </submittedName>
</protein>
<keyword evidence="1" id="KW-1133">Transmembrane helix</keyword>
<dbReference type="EMBL" id="JACJID010000001">
    <property type="protein sequence ID" value="MBA8924285.1"/>
    <property type="molecule type" value="Genomic_DNA"/>
</dbReference>
<evidence type="ECO:0000313" key="2">
    <source>
        <dbReference type="EMBL" id="MBA8924285.1"/>
    </source>
</evidence>
<feature type="transmembrane region" description="Helical" evidence="1">
    <location>
        <begin position="28"/>
        <end position="51"/>
    </location>
</feature>
<comment type="caution">
    <text evidence="2">The sequence shown here is derived from an EMBL/GenBank/DDBJ whole genome shotgun (WGS) entry which is preliminary data.</text>
</comment>
<proteinExistence type="predicted"/>
<reference evidence="2 3" key="1">
    <citation type="submission" date="2020-08" db="EMBL/GenBank/DDBJ databases">
        <title>Genomic Encyclopedia of Archaeal and Bacterial Type Strains, Phase II (KMG-II): from individual species to whole genera.</title>
        <authorList>
            <person name="Goeker M."/>
        </authorList>
    </citation>
    <scope>NUCLEOTIDE SEQUENCE [LARGE SCALE GENOMIC DNA]</scope>
    <source>
        <strain evidence="2 3">DSM 43850</strain>
    </source>
</reference>
<evidence type="ECO:0000256" key="1">
    <source>
        <dbReference type="SAM" id="Phobius"/>
    </source>
</evidence>
<name>A0ABR6BBU6_9PSEU</name>
<organism evidence="2 3">
    <name type="scientific">Kutzneria viridogrisea</name>
    <dbReference type="NCBI Taxonomy" id="47990"/>
    <lineage>
        <taxon>Bacteria</taxon>
        <taxon>Bacillati</taxon>
        <taxon>Actinomycetota</taxon>
        <taxon>Actinomycetes</taxon>
        <taxon>Pseudonocardiales</taxon>
        <taxon>Pseudonocardiaceae</taxon>
        <taxon>Kutzneria</taxon>
    </lineage>
</organism>
<keyword evidence="3" id="KW-1185">Reference proteome</keyword>